<dbReference type="AlphaFoldDB" id="A0A2N6NN54"/>
<evidence type="ECO:0008006" key="5">
    <source>
        <dbReference type="Google" id="ProtNLM"/>
    </source>
</evidence>
<evidence type="ECO:0000256" key="1">
    <source>
        <dbReference type="SAM" id="MobiDB-lite"/>
    </source>
</evidence>
<evidence type="ECO:0000256" key="2">
    <source>
        <dbReference type="SAM" id="SignalP"/>
    </source>
</evidence>
<feature type="region of interest" description="Disordered" evidence="1">
    <location>
        <begin position="34"/>
        <end position="58"/>
    </location>
</feature>
<organism evidence="3 4">
    <name type="scientific">Beauveria bassiana</name>
    <name type="common">White muscardine disease fungus</name>
    <name type="synonym">Tritirachium shiotae</name>
    <dbReference type="NCBI Taxonomy" id="176275"/>
    <lineage>
        <taxon>Eukaryota</taxon>
        <taxon>Fungi</taxon>
        <taxon>Dikarya</taxon>
        <taxon>Ascomycota</taxon>
        <taxon>Pezizomycotina</taxon>
        <taxon>Sordariomycetes</taxon>
        <taxon>Hypocreomycetidae</taxon>
        <taxon>Hypocreales</taxon>
        <taxon>Cordycipitaceae</taxon>
        <taxon>Beauveria</taxon>
    </lineage>
</organism>
<protein>
    <recommendedName>
        <fullName evidence="5">Cell wall protein</fullName>
    </recommendedName>
</protein>
<feature type="chain" id="PRO_5014782279" description="Cell wall protein" evidence="2">
    <location>
        <begin position="19"/>
        <end position="142"/>
    </location>
</feature>
<evidence type="ECO:0000313" key="4">
    <source>
        <dbReference type="Proteomes" id="UP000235728"/>
    </source>
</evidence>
<reference evidence="3 4" key="1">
    <citation type="journal article" date="2016" name="Appl. Microbiol. Biotechnol.">
        <title>Characterization of T-DNA insertion mutants with decreased virulence in the entomopathogenic fungus Beauveria bassiana JEF-007.</title>
        <authorList>
            <person name="Kim S."/>
            <person name="Lee S.J."/>
            <person name="Nai Y.S."/>
            <person name="Yu J.S."/>
            <person name="Lee M.R."/>
            <person name="Yang Y.T."/>
            <person name="Kim J.S."/>
        </authorList>
    </citation>
    <scope>NUCLEOTIDE SEQUENCE [LARGE SCALE GENOMIC DNA]</scope>
    <source>
        <strain evidence="3 4">JEF-007</strain>
    </source>
</reference>
<name>A0A2N6NN54_BEABA</name>
<dbReference type="EMBL" id="MRVG01000005">
    <property type="protein sequence ID" value="PMB68684.1"/>
    <property type="molecule type" value="Genomic_DNA"/>
</dbReference>
<keyword evidence="2" id="KW-0732">Signal</keyword>
<dbReference type="Proteomes" id="UP000235728">
    <property type="component" value="Unassembled WGS sequence"/>
</dbReference>
<accession>A0A2N6NN54</accession>
<proteinExistence type="predicted"/>
<comment type="caution">
    <text evidence="3">The sequence shown here is derived from an EMBL/GenBank/DDBJ whole genome shotgun (WGS) entry which is preliminary data.</text>
</comment>
<evidence type="ECO:0000313" key="3">
    <source>
        <dbReference type="EMBL" id="PMB68684.1"/>
    </source>
</evidence>
<sequence>MVRITSMALLASAASALAVSAKLEFGATRAVDREHALVSRQDSPPSEPPVEEPKPGEIKTANADLAVLLQKILDVMGSVNEDIKQGKVKLETETKLTPEEQKVALENIQKGIMQSAQTLVDIGKPLIEGEREGRVEPAPETK</sequence>
<feature type="signal peptide" evidence="2">
    <location>
        <begin position="1"/>
        <end position="18"/>
    </location>
</feature>
<gene>
    <name evidence="3" type="ORF">BM221_005265</name>
</gene>